<keyword evidence="3" id="KW-0106">Calcium</keyword>
<accession>A0A7J6LLM7</accession>
<reference evidence="6 7" key="1">
    <citation type="submission" date="2020-04" db="EMBL/GenBank/DDBJ databases">
        <title>Perkinsus olseni comparative genomics.</title>
        <authorList>
            <person name="Bogema D.R."/>
        </authorList>
    </citation>
    <scope>NUCLEOTIDE SEQUENCE [LARGE SCALE GENOMIC DNA]</scope>
    <source>
        <strain evidence="6">ATCC PRA-31</strain>
    </source>
</reference>
<sequence length="544" mass="62312">AYLKGIHHDCERKIQERGTRDYFMNFINELLCNQYKLIYNVTDLKYPWAPGPGVSPQMMSEGMPSELQRACQGEGSMKYTDMLKWEIDRCAAEKERPEERYSRDLKEAESHLPISGKSLQVEVDSLVMSTDSDTSETSEEKARNGRAGDPSVLDAFLIPGIQENLFTNEQIAEAFRSIDSDGNGYLDESDLRRVLALSGEAVTTEEIQEMIRMVDNNGSGYVNYREFAELFLKPSLLFRNVELEERTKQRMSLWDYHAKYGYNPDFEVEFERAVEQRENQVKEARFVGGLTRDSRRDILTAFTESEAGSSVKPSQIKKIFHKFQEIDKDGSGMIDYEEFRKALLKEDTPMLRRLFAIFDTDGSGEIDVKEFIVGLSTHTDAPPKDKLKFAFMMFDEDGSGFIDKAEMLKILRANSPGDISEAWLERRAEVLYGEVKLPVGAKISMEKFTELAESNPQLLIPAFQELREIDTTLDVVRRCWLLRSVWAYWMHHSDLALSEFDELVKTSANLCGEIKLLQITNSGLLMVARLLNGAERFLRDVPRV</sequence>
<keyword evidence="1" id="KW-0479">Metal-binding</keyword>
<feature type="domain" description="EF-hand" evidence="5">
    <location>
        <begin position="166"/>
        <end position="201"/>
    </location>
</feature>
<dbReference type="AlphaFoldDB" id="A0A7J6LLM7"/>
<dbReference type="SMART" id="SM00054">
    <property type="entry name" value="EFh"/>
    <property type="match status" value="5"/>
</dbReference>
<dbReference type="PROSITE" id="PS00018">
    <property type="entry name" value="EF_HAND_1"/>
    <property type="match status" value="5"/>
</dbReference>
<dbReference type="PROSITE" id="PS50222">
    <property type="entry name" value="EF_HAND_2"/>
    <property type="match status" value="5"/>
</dbReference>
<dbReference type="Pfam" id="PF13499">
    <property type="entry name" value="EF-hand_7"/>
    <property type="match status" value="2"/>
</dbReference>
<evidence type="ECO:0000313" key="6">
    <source>
        <dbReference type="EMBL" id="KAF4660174.1"/>
    </source>
</evidence>
<evidence type="ECO:0000256" key="4">
    <source>
        <dbReference type="SAM" id="MobiDB-lite"/>
    </source>
</evidence>
<feature type="domain" description="EF-hand" evidence="5">
    <location>
        <begin position="351"/>
        <end position="381"/>
    </location>
</feature>
<protein>
    <recommendedName>
        <fullName evidence="5">EF-hand domain-containing protein</fullName>
    </recommendedName>
</protein>
<dbReference type="EMBL" id="JABANN010000400">
    <property type="protein sequence ID" value="KAF4660174.1"/>
    <property type="molecule type" value="Genomic_DNA"/>
</dbReference>
<feature type="domain" description="EF-hand" evidence="5">
    <location>
        <begin position="202"/>
        <end position="237"/>
    </location>
</feature>
<evidence type="ECO:0000256" key="2">
    <source>
        <dbReference type="ARBA" id="ARBA00022737"/>
    </source>
</evidence>
<dbReference type="Proteomes" id="UP000572268">
    <property type="component" value="Unassembled WGS sequence"/>
</dbReference>
<gene>
    <name evidence="6" type="ORF">FOL46_006315</name>
</gene>
<dbReference type="PANTHER" id="PTHR45942">
    <property type="entry name" value="PROTEIN PHOSPATASE 3 REGULATORY SUBUNIT B ALPHA ISOFORM TYPE 1"/>
    <property type="match status" value="1"/>
</dbReference>
<evidence type="ECO:0000256" key="3">
    <source>
        <dbReference type="ARBA" id="ARBA00022837"/>
    </source>
</evidence>
<evidence type="ECO:0000259" key="5">
    <source>
        <dbReference type="PROSITE" id="PS50222"/>
    </source>
</evidence>
<evidence type="ECO:0000313" key="7">
    <source>
        <dbReference type="Proteomes" id="UP000572268"/>
    </source>
</evidence>
<name>A0A7J6LLM7_PEROL</name>
<dbReference type="InterPro" id="IPR018247">
    <property type="entry name" value="EF_Hand_1_Ca_BS"/>
</dbReference>
<dbReference type="CDD" id="cd00051">
    <property type="entry name" value="EFh"/>
    <property type="match status" value="1"/>
</dbReference>
<feature type="domain" description="EF-hand" evidence="5">
    <location>
        <begin position="382"/>
        <end position="417"/>
    </location>
</feature>
<comment type="caution">
    <text evidence="6">The sequence shown here is derived from an EMBL/GenBank/DDBJ whole genome shotgun (WGS) entry which is preliminary data.</text>
</comment>
<dbReference type="InterPro" id="IPR002048">
    <property type="entry name" value="EF_hand_dom"/>
</dbReference>
<dbReference type="InterPro" id="IPR011992">
    <property type="entry name" value="EF-hand-dom_pair"/>
</dbReference>
<dbReference type="GO" id="GO:0005509">
    <property type="term" value="F:calcium ion binding"/>
    <property type="evidence" value="ECO:0007669"/>
    <property type="project" value="InterPro"/>
</dbReference>
<dbReference type="Pfam" id="PF13405">
    <property type="entry name" value="EF-hand_6"/>
    <property type="match status" value="1"/>
</dbReference>
<feature type="region of interest" description="Disordered" evidence="4">
    <location>
        <begin position="128"/>
        <end position="149"/>
    </location>
</feature>
<dbReference type="SUPFAM" id="SSF47473">
    <property type="entry name" value="EF-hand"/>
    <property type="match status" value="2"/>
</dbReference>
<keyword evidence="2" id="KW-0677">Repeat</keyword>
<evidence type="ECO:0000256" key="1">
    <source>
        <dbReference type="ARBA" id="ARBA00022723"/>
    </source>
</evidence>
<feature type="non-terminal residue" evidence="6">
    <location>
        <position position="544"/>
    </location>
</feature>
<organism evidence="6 7">
    <name type="scientific">Perkinsus olseni</name>
    <name type="common">Perkinsus atlanticus</name>
    <dbReference type="NCBI Taxonomy" id="32597"/>
    <lineage>
        <taxon>Eukaryota</taxon>
        <taxon>Sar</taxon>
        <taxon>Alveolata</taxon>
        <taxon>Perkinsozoa</taxon>
        <taxon>Perkinsea</taxon>
        <taxon>Perkinsida</taxon>
        <taxon>Perkinsidae</taxon>
        <taxon>Perkinsus</taxon>
    </lineage>
</organism>
<dbReference type="Gene3D" id="1.10.238.10">
    <property type="entry name" value="EF-hand"/>
    <property type="match status" value="2"/>
</dbReference>
<dbReference type="FunFam" id="1.10.238.10:FF:000003">
    <property type="entry name" value="Calmodulin A"/>
    <property type="match status" value="1"/>
</dbReference>
<feature type="domain" description="EF-hand" evidence="5">
    <location>
        <begin position="314"/>
        <end position="349"/>
    </location>
</feature>
<proteinExistence type="predicted"/>
<dbReference type="PRINTS" id="PR00450">
    <property type="entry name" value="RECOVERIN"/>
</dbReference>